<dbReference type="InterPro" id="IPR052920">
    <property type="entry name" value="DNA-binding_regulatory"/>
</dbReference>
<comment type="caution">
    <text evidence="4">The sequence shown here is derived from an EMBL/GenBank/DDBJ whole genome shotgun (WGS) entry which is preliminary data.</text>
</comment>
<organism evidence="4 5">
    <name type="scientific">Aerococcus christensenii</name>
    <dbReference type="NCBI Taxonomy" id="87541"/>
    <lineage>
        <taxon>Bacteria</taxon>
        <taxon>Bacillati</taxon>
        <taxon>Bacillota</taxon>
        <taxon>Bacilli</taxon>
        <taxon>Lactobacillales</taxon>
        <taxon>Aerococcaceae</taxon>
        <taxon>Aerococcus</taxon>
    </lineage>
</organism>
<dbReference type="RefSeq" id="WP_060936274.1">
    <property type="nucleotide sequence ID" value="NZ_JASOZP010000023.1"/>
</dbReference>
<gene>
    <name evidence="4" type="ORF">HMPREF3187_00056</name>
</gene>
<accession>A0A133Y518</accession>
<dbReference type="STRING" id="87541.AWM71_04695"/>
<dbReference type="AlphaFoldDB" id="A0A133Y518"/>
<dbReference type="PATRIC" id="fig|87541.4.peg.56"/>
<protein>
    <recommendedName>
        <fullName evidence="3">AB hydrolase-1 domain-containing protein</fullName>
    </recommendedName>
</protein>
<feature type="domain" description="AB hydrolase-1" evidence="3">
    <location>
        <begin position="106"/>
        <end position="212"/>
    </location>
</feature>
<name>A0A133Y518_9LACT</name>
<reference evidence="4 5" key="1">
    <citation type="submission" date="2016-01" db="EMBL/GenBank/DDBJ databases">
        <authorList>
            <person name="Oliw E.H."/>
        </authorList>
    </citation>
    <scope>NUCLEOTIDE SEQUENCE [LARGE SCALE GENOMIC DNA]</scope>
    <source>
        <strain evidence="4 5">KA00635</strain>
    </source>
</reference>
<keyword evidence="2" id="KW-0472">Membrane</keyword>
<sequence length="324" mass="36664">MVKKFKARLISGGIAFLLGTVIVTGVVGNYFVNYALVPQYGGQERKVKDPKQENEGLARRKKEEKEARDRWLTAVKEQTEEVNISSKEGLRLAGHAYRQTSPTHDWMIVVHGYQSSEEESQILAQHFYQAGYHVLTYSQRGCGKSEGDYIGMGLLEKEDLKRWTQWVIDQDADSRVIYHGTSMGGATVLLASGEQLPDQVKAIVSDCSYTSIWAIFASELKARFSLPSFPVLDMARTVGRFRAGYDIKDGDVEQAVSQSQLPIFFLHTKEDTFVPVEMAQSLYQAKTGGQKDLFIYETGKHAEAKYHPDYYEKIQSFIEKYQAK</sequence>
<dbReference type="EMBL" id="LSCQ01000007">
    <property type="protein sequence ID" value="KXB38304.1"/>
    <property type="molecule type" value="Genomic_DNA"/>
</dbReference>
<dbReference type="InterPro" id="IPR029058">
    <property type="entry name" value="AB_hydrolase_fold"/>
</dbReference>
<dbReference type="PANTHER" id="PTHR43358:SF4">
    <property type="entry name" value="ALPHA_BETA HYDROLASE FOLD-1 DOMAIN-CONTAINING PROTEIN"/>
    <property type="match status" value="1"/>
</dbReference>
<evidence type="ECO:0000256" key="2">
    <source>
        <dbReference type="SAM" id="Phobius"/>
    </source>
</evidence>
<dbReference type="OrthoDB" id="9776685at2"/>
<evidence type="ECO:0000313" key="4">
    <source>
        <dbReference type="EMBL" id="KXB38304.1"/>
    </source>
</evidence>
<dbReference type="Proteomes" id="UP000070422">
    <property type="component" value="Unassembled WGS sequence"/>
</dbReference>
<proteinExistence type="predicted"/>
<dbReference type="InterPro" id="IPR000073">
    <property type="entry name" value="AB_hydrolase_1"/>
</dbReference>
<dbReference type="SUPFAM" id="SSF53474">
    <property type="entry name" value="alpha/beta-Hydrolases"/>
    <property type="match status" value="1"/>
</dbReference>
<evidence type="ECO:0000259" key="3">
    <source>
        <dbReference type="Pfam" id="PF00561"/>
    </source>
</evidence>
<keyword evidence="2" id="KW-0812">Transmembrane</keyword>
<evidence type="ECO:0000313" key="5">
    <source>
        <dbReference type="Proteomes" id="UP000070422"/>
    </source>
</evidence>
<dbReference type="PANTHER" id="PTHR43358">
    <property type="entry name" value="ALPHA/BETA-HYDROLASE"/>
    <property type="match status" value="1"/>
</dbReference>
<keyword evidence="2" id="KW-1133">Transmembrane helix</keyword>
<dbReference type="Pfam" id="PF00561">
    <property type="entry name" value="Abhydrolase_1"/>
    <property type="match status" value="1"/>
</dbReference>
<dbReference type="Gene3D" id="3.40.50.1820">
    <property type="entry name" value="alpha/beta hydrolase"/>
    <property type="match status" value="1"/>
</dbReference>
<evidence type="ECO:0000256" key="1">
    <source>
        <dbReference type="SAM" id="MobiDB-lite"/>
    </source>
</evidence>
<feature type="transmembrane region" description="Helical" evidence="2">
    <location>
        <begin position="12"/>
        <end position="32"/>
    </location>
</feature>
<feature type="region of interest" description="Disordered" evidence="1">
    <location>
        <begin position="43"/>
        <end position="63"/>
    </location>
</feature>